<protein>
    <submittedName>
        <fullName evidence="2">Uncharacterized protein</fullName>
    </submittedName>
</protein>
<accession>A0A9W9SAL5</accession>
<feature type="region of interest" description="Disordered" evidence="1">
    <location>
        <begin position="131"/>
        <end position="157"/>
    </location>
</feature>
<reference evidence="2" key="2">
    <citation type="journal article" date="2023" name="IMA Fungus">
        <title>Comparative genomic study of the Penicillium genus elucidates a diverse pangenome and 15 lateral gene transfer events.</title>
        <authorList>
            <person name="Petersen C."/>
            <person name="Sorensen T."/>
            <person name="Nielsen M.R."/>
            <person name="Sondergaard T.E."/>
            <person name="Sorensen J.L."/>
            <person name="Fitzpatrick D.A."/>
            <person name="Frisvad J.C."/>
            <person name="Nielsen K.L."/>
        </authorList>
    </citation>
    <scope>NUCLEOTIDE SEQUENCE</scope>
    <source>
        <strain evidence="2">IBT 3081</strain>
    </source>
</reference>
<evidence type="ECO:0000313" key="2">
    <source>
        <dbReference type="EMBL" id="KAJ5375157.1"/>
    </source>
</evidence>
<dbReference type="RefSeq" id="XP_056581143.1">
    <property type="nucleotide sequence ID" value="XM_056724893.1"/>
</dbReference>
<dbReference type="OrthoDB" id="4364469at2759"/>
<organism evidence="2 3">
    <name type="scientific">Penicillium concentricum</name>
    <dbReference type="NCBI Taxonomy" id="293559"/>
    <lineage>
        <taxon>Eukaryota</taxon>
        <taxon>Fungi</taxon>
        <taxon>Dikarya</taxon>
        <taxon>Ascomycota</taxon>
        <taxon>Pezizomycotina</taxon>
        <taxon>Eurotiomycetes</taxon>
        <taxon>Eurotiomycetidae</taxon>
        <taxon>Eurotiales</taxon>
        <taxon>Aspergillaceae</taxon>
        <taxon>Penicillium</taxon>
    </lineage>
</organism>
<dbReference type="EMBL" id="JAPZBT010000002">
    <property type="protein sequence ID" value="KAJ5375157.1"/>
    <property type="molecule type" value="Genomic_DNA"/>
</dbReference>
<name>A0A9W9SAL5_9EURO</name>
<feature type="compositionally biased region" description="Acidic residues" evidence="1">
    <location>
        <begin position="131"/>
        <end position="152"/>
    </location>
</feature>
<dbReference type="Proteomes" id="UP001147752">
    <property type="component" value="Unassembled WGS sequence"/>
</dbReference>
<dbReference type="AlphaFoldDB" id="A0A9W9SAL5"/>
<sequence>MEKMKQEGKTPALHVLESDVGQSDDPTRITPTGDAAASTTPSQRKAAPVPAMKKKADRPLPDSYIVKPRQGPSYDYAWYHSPLQEPAVYHMSDPAAAVTAYQAIKAVHERVQFDLRNMKSVLLERGLIEGSDSECSDSECSDSECSDSEDEYASSSDGYVDVFAGAR</sequence>
<keyword evidence="3" id="KW-1185">Reference proteome</keyword>
<evidence type="ECO:0000313" key="3">
    <source>
        <dbReference type="Proteomes" id="UP001147752"/>
    </source>
</evidence>
<evidence type="ECO:0000256" key="1">
    <source>
        <dbReference type="SAM" id="MobiDB-lite"/>
    </source>
</evidence>
<comment type="caution">
    <text evidence="2">The sequence shown here is derived from an EMBL/GenBank/DDBJ whole genome shotgun (WGS) entry which is preliminary data.</text>
</comment>
<proteinExistence type="predicted"/>
<feature type="region of interest" description="Disordered" evidence="1">
    <location>
        <begin position="1"/>
        <end position="66"/>
    </location>
</feature>
<dbReference type="GeneID" id="81464076"/>
<reference evidence="2" key="1">
    <citation type="submission" date="2022-12" db="EMBL/GenBank/DDBJ databases">
        <authorList>
            <person name="Petersen C."/>
        </authorList>
    </citation>
    <scope>NUCLEOTIDE SEQUENCE</scope>
    <source>
        <strain evidence="2">IBT 3081</strain>
    </source>
</reference>
<gene>
    <name evidence="2" type="ORF">N7517_007163</name>
</gene>